<accession>A0A655ZA82</accession>
<dbReference type="EMBL" id="CWQJ01000024">
    <property type="protein sequence ID" value="CSC62349.1"/>
    <property type="molecule type" value="Genomic_DNA"/>
</dbReference>
<keyword evidence="3" id="KW-0282">Flagellum</keyword>
<evidence type="ECO:0000256" key="1">
    <source>
        <dbReference type="ARBA" id="ARBA00009677"/>
    </source>
</evidence>
<sequence>MEVVDRIKLVRLNDQSLFKDVNGLFRATDPNTQFEADASVKILTGALEGSNVNAIGEMTSLIDLQRQFEMQVKMMSTAEEMDKASDSLLRSS</sequence>
<evidence type="ECO:0000313" key="3">
    <source>
        <dbReference type="EMBL" id="CSC62349.1"/>
    </source>
</evidence>
<protein>
    <submittedName>
        <fullName evidence="3">Flagellar basal body rod protein FlgF</fullName>
    </submittedName>
</protein>
<dbReference type="AlphaFoldDB" id="A0A655ZA82"/>
<dbReference type="Proteomes" id="UP000046067">
    <property type="component" value="Unassembled WGS sequence"/>
</dbReference>
<dbReference type="Pfam" id="PF06429">
    <property type="entry name" value="Flg_bbr_C"/>
    <property type="match status" value="1"/>
</dbReference>
<comment type="similarity">
    <text evidence="1">Belongs to the flagella basal body rod proteins family.</text>
</comment>
<evidence type="ECO:0000259" key="2">
    <source>
        <dbReference type="Pfam" id="PF06429"/>
    </source>
</evidence>
<keyword evidence="3" id="KW-0966">Cell projection</keyword>
<reference evidence="3 4" key="1">
    <citation type="submission" date="2015-07" db="EMBL/GenBank/DDBJ databases">
        <authorList>
            <consortium name="Pathogen Informatics"/>
        </authorList>
    </citation>
    <scope>NUCLEOTIDE SEQUENCE [LARGE SCALE GENOMIC DNA]</scope>
    <source>
        <strain evidence="3 4">A325</strain>
    </source>
</reference>
<dbReference type="InterPro" id="IPR010930">
    <property type="entry name" value="Flg_bb/hook_C_dom"/>
</dbReference>
<proteinExistence type="inferred from homology"/>
<organism evidence="3 4">
    <name type="scientific">Vibrio cholerae</name>
    <dbReference type="NCBI Taxonomy" id="666"/>
    <lineage>
        <taxon>Bacteria</taxon>
        <taxon>Pseudomonadati</taxon>
        <taxon>Pseudomonadota</taxon>
        <taxon>Gammaproteobacteria</taxon>
        <taxon>Vibrionales</taxon>
        <taxon>Vibrionaceae</taxon>
        <taxon>Vibrio</taxon>
    </lineage>
</organism>
<gene>
    <name evidence="3" type="primary">flgF</name>
    <name evidence="3" type="ORF">ERS013201_03094</name>
</gene>
<feature type="domain" description="Flagellar basal-body/hook protein C-terminal" evidence="2">
    <location>
        <begin position="44"/>
        <end position="87"/>
    </location>
</feature>
<evidence type="ECO:0000313" key="4">
    <source>
        <dbReference type="Proteomes" id="UP000046067"/>
    </source>
</evidence>
<keyword evidence="3" id="KW-0969">Cilium</keyword>
<name>A0A655ZA82_VIBCL</name>